<dbReference type="PANTHER" id="PTHR19353:SF13">
    <property type="entry name" value="FATTY ACID DESATURASE 6"/>
    <property type="match status" value="1"/>
</dbReference>
<dbReference type="Proteomes" id="UP000694865">
    <property type="component" value="Unplaced"/>
</dbReference>
<dbReference type="GeneID" id="100375916"/>
<keyword evidence="1" id="KW-0472">Membrane</keyword>
<feature type="transmembrane region" description="Helical" evidence="1">
    <location>
        <begin position="51"/>
        <end position="71"/>
    </location>
</feature>
<keyword evidence="1" id="KW-1133">Transmembrane helix</keyword>
<evidence type="ECO:0000259" key="2">
    <source>
        <dbReference type="Pfam" id="PF00487"/>
    </source>
</evidence>
<dbReference type="RefSeq" id="XP_002735025.2">
    <property type="nucleotide sequence ID" value="XM_002734979.3"/>
</dbReference>
<dbReference type="PANTHER" id="PTHR19353">
    <property type="entry name" value="FATTY ACID DESATURASE 2"/>
    <property type="match status" value="1"/>
</dbReference>
<evidence type="ECO:0000313" key="3">
    <source>
        <dbReference type="Proteomes" id="UP000694865"/>
    </source>
</evidence>
<gene>
    <name evidence="4" type="primary">LOC100375916</name>
</gene>
<proteinExistence type="predicted"/>
<accession>A0ABM0GQE4</accession>
<dbReference type="InterPro" id="IPR012171">
    <property type="entry name" value="Fatty_acid_desaturase"/>
</dbReference>
<keyword evidence="1" id="KW-0812">Transmembrane</keyword>
<name>A0ABM0GQE4_SACKO</name>
<evidence type="ECO:0000256" key="1">
    <source>
        <dbReference type="SAM" id="Phobius"/>
    </source>
</evidence>
<dbReference type="InterPro" id="IPR005804">
    <property type="entry name" value="FA_desaturase_dom"/>
</dbReference>
<feature type="transmembrane region" description="Helical" evidence="1">
    <location>
        <begin position="83"/>
        <end position="102"/>
    </location>
</feature>
<sequence>MGKFWSHFFLEICGSFSVDLASNVHVKIHHPYTNIIGLGDSREWRAPFLPALTYMFLAPLLFPIVSPLFVIAELTKANKWKELLRCTLFITAGIFVNITLLMKVSGLKLMTSLLTMWSARAVLSVPYIHVNIFQHIGLPMYSKETAPKRLYLMSTGVLNLSRNPLLDWTFGHGIVNCHVEHHLFPELSDNMCLKIKPIVSKYLTGNSLPYNEDTYMNRLCMFVNKYEELMVKLPPISEFIGIQ</sequence>
<feature type="domain" description="Fatty acid desaturase" evidence="2">
    <location>
        <begin position="7"/>
        <end position="212"/>
    </location>
</feature>
<evidence type="ECO:0000313" key="4">
    <source>
        <dbReference type="RefSeq" id="XP_002735025.2"/>
    </source>
</evidence>
<reference evidence="4" key="1">
    <citation type="submission" date="2025-08" db="UniProtKB">
        <authorList>
            <consortium name="RefSeq"/>
        </authorList>
    </citation>
    <scope>IDENTIFICATION</scope>
    <source>
        <tissue evidence="4">Testes</tissue>
    </source>
</reference>
<dbReference type="Pfam" id="PF00487">
    <property type="entry name" value="FA_desaturase"/>
    <property type="match status" value="1"/>
</dbReference>
<protein>
    <submittedName>
        <fullName evidence="4">Fatty acid desaturase 6-like</fullName>
    </submittedName>
</protein>
<organism evidence="3 4">
    <name type="scientific">Saccoglossus kowalevskii</name>
    <name type="common">Acorn worm</name>
    <dbReference type="NCBI Taxonomy" id="10224"/>
    <lineage>
        <taxon>Eukaryota</taxon>
        <taxon>Metazoa</taxon>
        <taxon>Hemichordata</taxon>
        <taxon>Enteropneusta</taxon>
        <taxon>Harrimaniidae</taxon>
        <taxon>Saccoglossus</taxon>
    </lineage>
</organism>
<keyword evidence="3" id="KW-1185">Reference proteome</keyword>